<evidence type="ECO:0000313" key="2">
    <source>
        <dbReference type="Proteomes" id="UP001159179"/>
    </source>
</evidence>
<organism evidence="1 2">
    <name type="scientific">Heyndrickxia oleronia</name>
    <dbReference type="NCBI Taxonomy" id="38875"/>
    <lineage>
        <taxon>Bacteria</taxon>
        <taxon>Bacillati</taxon>
        <taxon>Bacillota</taxon>
        <taxon>Bacilli</taxon>
        <taxon>Bacillales</taxon>
        <taxon>Bacillaceae</taxon>
        <taxon>Heyndrickxia</taxon>
    </lineage>
</organism>
<dbReference type="RefSeq" id="WP_251337154.1">
    <property type="nucleotide sequence ID" value="NZ_JAMATW010000001.1"/>
</dbReference>
<protein>
    <submittedName>
        <fullName evidence="1">Uncharacterized protein</fullName>
    </submittedName>
</protein>
<comment type="caution">
    <text evidence="1">The sequence shown here is derived from an EMBL/GenBank/DDBJ whole genome shotgun (WGS) entry which is preliminary data.</text>
</comment>
<dbReference type="AlphaFoldDB" id="A0AAW6SRK0"/>
<proteinExistence type="predicted"/>
<evidence type="ECO:0000313" key="1">
    <source>
        <dbReference type="EMBL" id="MDH5159893.1"/>
    </source>
</evidence>
<sequence>MSLVSIDFDKISRAISNTYRLIQLEESPSEAVMAQLKEAEHSLNCAKSYVLTREKTII</sequence>
<gene>
    <name evidence="1" type="ORF">P5X88_03030</name>
</gene>
<name>A0AAW6SRK0_9BACI</name>
<dbReference type="Proteomes" id="UP001159179">
    <property type="component" value="Unassembled WGS sequence"/>
</dbReference>
<dbReference type="EMBL" id="JAROYP010000001">
    <property type="protein sequence ID" value="MDH5159893.1"/>
    <property type="molecule type" value="Genomic_DNA"/>
</dbReference>
<accession>A0AAW6SRK0</accession>
<reference evidence="1" key="1">
    <citation type="submission" date="2023-03" db="EMBL/GenBank/DDBJ databases">
        <title>Bacterial isolates from washroom surfaces on a university campus.</title>
        <authorList>
            <person name="Holman D.B."/>
            <person name="Gzyl K.E."/>
            <person name="Taheri A.E."/>
        </authorList>
    </citation>
    <scope>NUCLEOTIDE SEQUENCE</scope>
    <source>
        <strain evidence="1">RD03</strain>
    </source>
</reference>